<reference evidence="9" key="2">
    <citation type="submission" date="2015-01" db="EMBL/GenBank/DDBJ databases">
        <title>Evolutionary Origins and Diversification of the Mycorrhizal Mutualists.</title>
        <authorList>
            <consortium name="DOE Joint Genome Institute"/>
            <consortium name="Mycorrhizal Genomics Consortium"/>
            <person name="Kohler A."/>
            <person name="Kuo A."/>
            <person name="Nagy L.G."/>
            <person name="Floudas D."/>
            <person name="Copeland A."/>
            <person name="Barry K.W."/>
            <person name="Cichocki N."/>
            <person name="Veneault-Fourrey C."/>
            <person name="LaButti K."/>
            <person name="Lindquist E.A."/>
            <person name="Lipzen A."/>
            <person name="Lundell T."/>
            <person name="Morin E."/>
            <person name="Murat C."/>
            <person name="Riley R."/>
            <person name="Ohm R."/>
            <person name="Sun H."/>
            <person name="Tunlid A."/>
            <person name="Henrissat B."/>
            <person name="Grigoriev I.V."/>
            <person name="Hibbett D.S."/>
            <person name="Martin F."/>
        </authorList>
    </citation>
    <scope>NUCLEOTIDE SEQUENCE [LARGE SCALE GENOMIC DNA]</scope>
    <source>
        <strain evidence="9">LaAM-08-1</strain>
    </source>
</reference>
<evidence type="ECO:0000256" key="2">
    <source>
        <dbReference type="ARBA" id="ARBA00022723"/>
    </source>
</evidence>
<dbReference type="InterPro" id="IPR036864">
    <property type="entry name" value="Zn2-C6_fun-type_DNA-bd_sf"/>
</dbReference>
<evidence type="ECO:0000256" key="4">
    <source>
        <dbReference type="ARBA" id="ARBA00023163"/>
    </source>
</evidence>
<protein>
    <submittedName>
        <fullName evidence="8">Unplaced genomic scaffold K443scaffold_46, whole genome shotgun sequence</fullName>
    </submittedName>
</protein>
<feature type="compositionally biased region" description="Polar residues" evidence="6">
    <location>
        <begin position="1"/>
        <end position="16"/>
    </location>
</feature>
<dbReference type="GO" id="GO:0008270">
    <property type="term" value="F:zinc ion binding"/>
    <property type="evidence" value="ECO:0007669"/>
    <property type="project" value="InterPro"/>
</dbReference>
<dbReference type="CDD" id="cd00067">
    <property type="entry name" value="GAL4"/>
    <property type="match status" value="1"/>
</dbReference>
<dbReference type="EMBL" id="KN838581">
    <property type="protein sequence ID" value="KIK03340.1"/>
    <property type="molecule type" value="Genomic_DNA"/>
</dbReference>
<sequence>MFSLNSRPRSHSQSFPSVPYRAQDYYHPPTDHIQITSPASPHTFAAERNDLYAGSSSDLCGTSRRSHVPYDSGENLSAPTPYHQPYDQCNSSPTDLRLPSSGTYRSQSEEDHRPVLPNLPQLNRESGLTAHSDHSGDSEFWPTAVQDHASNPPRPKKARREKPRIELAPDQPPTTQGKPRARVYVACLQCRTRKIRCDGAKPVCHNCSRRTNANNECNYDPVPKRRGPDKTPGARQRMARDARNEVNDDILSTRRRRRTRDMSTAENPPQQNHPIEPRQTPNSNPMQLLSIPPSIAKIELPTAELSPMSNLVRPYSPECGCHGLIHCPILMEAGGPSDRKSSASLSPYSDAYDLATMIPSYNASTTRGSYISEVDESGTERSYSYTSEIASEPSLTFTRKIWWDSLLSLYLSPDYSRPQIFTTSQRDAAAQKISTDLRFIFRESNYWFSFFHIPSFFGNFFDPARREWVQPSLVLALLSMSIFWQSSEVGLGSPGRERALRFRDEAQSALEASFNAGWVDETLAQAAWLLALFEVCAHPRHSSERSKSAMMMLDSIIRSLSLTLVDADDPSTSVFPRRSVPTVRSQKFQPSTAQPPIRILRDTSSAQHPSLTRSNDEGNCSCNSMTLGECWPTSREHTPLWGATPAWNEGWSEGEIRKESCRRLCWSSSILAAGHVSYTMAHRSKGLDLFISNPANYALLFSGESIARSPFFSLSCSSKDTIWALHDRSFLLWHACIHMRLDARATDSEKANFAIKAWLEADAIELALNKHTCTIERAFIFQAREYIFNTRMCISYEFQRFIPLATANMNGLFHRNKAEEWLTHQAAVAKRFMLGLRTITGNSTNLLARRPFFVFWFMGQIYRALSLWQCDNTLVVALDVCKALLPAIDYLTALWPCPEQRCRYENLRKRLDDACYFAGVSLAPPSNLTLPDPASPQDLV</sequence>
<keyword evidence="2" id="KW-0479">Metal-binding</keyword>
<dbReference type="SMART" id="SM00066">
    <property type="entry name" value="GAL4"/>
    <property type="match status" value="1"/>
</dbReference>
<feature type="region of interest" description="Disordered" evidence="6">
    <location>
        <begin position="1"/>
        <end position="38"/>
    </location>
</feature>
<evidence type="ECO:0000256" key="3">
    <source>
        <dbReference type="ARBA" id="ARBA00023015"/>
    </source>
</evidence>
<dbReference type="SUPFAM" id="SSF57701">
    <property type="entry name" value="Zn2/Cys6 DNA-binding domain"/>
    <property type="match status" value="1"/>
</dbReference>
<dbReference type="InterPro" id="IPR001138">
    <property type="entry name" value="Zn2Cys6_DnaBD"/>
</dbReference>
<name>A0A0C9WV92_9AGAR</name>
<evidence type="ECO:0000256" key="6">
    <source>
        <dbReference type="SAM" id="MobiDB-lite"/>
    </source>
</evidence>
<feature type="region of interest" description="Disordered" evidence="6">
    <location>
        <begin position="213"/>
        <end position="289"/>
    </location>
</feature>
<dbReference type="STRING" id="1095629.A0A0C9WV92"/>
<feature type="domain" description="Zn(2)-C6 fungal-type" evidence="7">
    <location>
        <begin position="186"/>
        <end position="219"/>
    </location>
</feature>
<accession>A0A0C9WV92</accession>
<dbReference type="Proteomes" id="UP000054477">
    <property type="component" value="Unassembled WGS sequence"/>
</dbReference>
<dbReference type="GO" id="GO:0000981">
    <property type="term" value="F:DNA-binding transcription factor activity, RNA polymerase II-specific"/>
    <property type="evidence" value="ECO:0007669"/>
    <property type="project" value="InterPro"/>
</dbReference>
<organism evidence="8 9">
    <name type="scientific">Laccaria amethystina LaAM-08-1</name>
    <dbReference type="NCBI Taxonomy" id="1095629"/>
    <lineage>
        <taxon>Eukaryota</taxon>
        <taxon>Fungi</taxon>
        <taxon>Dikarya</taxon>
        <taxon>Basidiomycota</taxon>
        <taxon>Agaricomycotina</taxon>
        <taxon>Agaricomycetes</taxon>
        <taxon>Agaricomycetidae</taxon>
        <taxon>Agaricales</taxon>
        <taxon>Agaricineae</taxon>
        <taxon>Hydnangiaceae</taxon>
        <taxon>Laccaria</taxon>
    </lineage>
</organism>
<dbReference type="AlphaFoldDB" id="A0A0C9WV92"/>
<evidence type="ECO:0000256" key="5">
    <source>
        <dbReference type="ARBA" id="ARBA00023242"/>
    </source>
</evidence>
<dbReference type="PANTHER" id="PTHR47338:SF5">
    <property type="entry name" value="ZN(II)2CYS6 TRANSCRIPTION FACTOR (EUROFUNG)"/>
    <property type="match status" value="1"/>
</dbReference>
<feature type="region of interest" description="Disordered" evidence="6">
    <location>
        <begin position="54"/>
        <end position="179"/>
    </location>
</feature>
<reference evidence="8 9" key="1">
    <citation type="submission" date="2014-04" db="EMBL/GenBank/DDBJ databases">
        <authorList>
            <consortium name="DOE Joint Genome Institute"/>
            <person name="Kuo A."/>
            <person name="Kohler A."/>
            <person name="Nagy L.G."/>
            <person name="Floudas D."/>
            <person name="Copeland A."/>
            <person name="Barry K.W."/>
            <person name="Cichocki N."/>
            <person name="Veneault-Fourrey C."/>
            <person name="LaButti K."/>
            <person name="Lindquist E.A."/>
            <person name="Lipzen A."/>
            <person name="Lundell T."/>
            <person name="Morin E."/>
            <person name="Murat C."/>
            <person name="Sun H."/>
            <person name="Tunlid A."/>
            <person name="Henrissat B."/>
            <person name="Grigoriev I.V."/>
            <person name="Hibbett D.S."/>
            <person name="Martin F."/>
            <person name="Nordberg H.P."/>
            <person name="Cantor M.N."/>
            <person name="Hua S.X."/>
        </authorList>
    </citation>
    <scope>NUCLEOTIDE SEQUENCE [LARGE SCALE GENOMIC DNA]</scope>
    <source>
        <strain evidence="8 9">LaAM-08-1</strain>
    </source>
</reference>
<dbReference type="CDD" id="cd12148">
    <property type="entry name" value="fungal_TF_MHR"/>
    <property type="match status" value="1"/>
</dbReference>
<keyword evidence="5" id="KW-0539">Nucleus</keyword>
<dbReference type="InterPro" id="IPR050815">
    <property type="entry name" value="TF_fung"/>
</dbReference>
<dbReference type="PANTHER" id="PTHR47338">
    <property type="entry name" value="ZN(II)2CYS6 TRANSCRIPTION FACTOR (EUROFUNG)-RELATED"/>
    <property type="match status" value="1"/>
</dbReference>
<keyword evidence="9" id="KW-1185">Reference proteome</keyword>
<dbReference type="HOGENOM" id="CLU_010791_0_0_1"/>
<feature type="compositionally biased region" description="Polar residues" evidence="6">
    <location>
        <begin position="87"/>
        <end position="106"/>
    </location>
</feature>
<dbReference type="GO" id="GO:0005634">
    <property type="term" value="C:nucleus"/>
    <property type="evidence" value="ECO:0007669"/>
    <property type="project" value="UniProtKB-SubCell"/>
</dbReference>
<dbReference type="OrthoDB" id="2123952at2759"/>
<keyword evidence="3" id="KW-0805">Transcription regulation</keyword>
<evidence type="ECO:0000259" key="7">
    <source>
        <dbReference type="PROSITE" id="PS50048"/>
    </source>
</evidence>
<dbReference type="Pfam" id="PF00172">
    <property type="entry name" value="Zn_clus"/>
    <property type="match status" value="1"/>
</dbReference>
<gene>
    <name evidence="8" type="ORF">K443DRAFT_676824</name>
</gene>
<evidence type="ECO:0000313" key="8">
    <source>
        <dbReference type="EMBL" id="KIK03340.1"/>
    </source>
</evidence>
<dbReference type="PROSITE" id="PS50048">
    <property type="entry name" value="ZN2_CY6_FUNGAL_2"/>
    <property type="match status" value="1"/>
</dbReference>
<comment type="subcellular location">
    <subcellularLocation>
        <location evidence="1">Nucleus</location>
    </subcellularLocation>
</comment>
<dbReference type="Gene3D" id="4.10.240.10">
    <property type="entry name" value="Zn(2)-C6 fungal-type DNA-binding domain"/>
    <property type="match status" value="1"/>
</dbReference>
<keyword evidence="4" id="KW-0804">Transcription</keyword>
<evidence type="ECO:0000313" key="9">
    <source>
        <dbReference type="Proteomes" id="UP000054477"/>
    </source>
</evidence>
<proteinExistence type="predicted"/>
<evidence type="ECO:0000256" key="1">
    <source>
        <dbReference type="ARBA" id="ARBA00004123"/>
    </source>
</evidence>
<feature type="compositionally biased region" description="Polar residues" evidence="6">
    <location>
        <begin position="262"/>
        <end position="287"/>
    </location>
</feature>